<feature type="compositionally biased region" description="Polar residues" evidence="1">
    <location>
        <begin position="105"/>
        <end position="114"/>
    </location>
</feature>
<name>A0A9P9J9K9_9HYPO</name>
<dbReference type="AlphaFoldDB" id="A0A9P9J9K9"/>
<evidence type="ECO:0000313" key="2">
    <source>
        <dbReference type="EMBL" id="KAH7157472.1"/>
    </source>
</evidence>
<feature type="region of interest" description="Disordered" evidence="1">
    <location>
        <begin position="89"/>
        <end position="133"/>
    </location>
</feature>
<accession>A0A9P9J9K9</accession>
<reference evidence="2" key="1">
    <citation type="journal article" date="2021" name="Nat. Commun.">
        <title>Genetic determinants of endophytism in the Arabidopsis root mycobiome.</title>
        <authorList>
            <person name="Mesny F."/>
            <person name="Miyauchi S."/>
            <person name="Thiergart T."/>
            <person name="Pickel B."/>
            <person name="Atanasova L."/>
            <person name="Karlsson M."/>
            <person name="Huettel B."/>
            <person name="Barry K.W."/>
            <person name="Haridas S."/>
            <person name="Chen C."/>
            <person name="Bauer D."/>
            <person name="Andreopoulos W."/>
            <person name="Pangilinan J."/>
            <person name="LaButti K."/>
            <person name="Riley R."/>
            <person name="Lipzen A."/>
            <person name="Clum A."/>
            <person name="Drula E."/>
            <person name="Henrissat B."/>
            <person name="Kohler A."/>
            <person name="Grigoriev I.V."/>
            <person name="Martin F.M."/>
            <person name="Hacquard S."/>
        </authorList>
    </citation>
    <scope>NUCLEOTIDE SEQUENCE</scope>
    <source>
        <strain evidence="2">MPI-CAGE-AT-0021</strain>
    </source>
</reference>
<dbReference type="EMBL" id="JAGMUU010000003">
    <property type="protein sequence ID" value="KAH7157472.1"/>
    <property type="molecule type" value="Genomic_DNA"/>
</dbReference>
<keyword evidence="3" id="KW-1185">Reference proteome</keyword>
<protein>
    <submittedName>
        <fullName evidence="2">Uncharacterized protein</fullName>
    </submittedName>
</protein>
<proteinExistence type="predicted"/>
<organism evidence="2 3">
    <name type="scientific">Dactylonectria estremocensis</name>
    <dbReference type="NCBI Taxonomy" id="1079267"/>
    <lineage>
        <taxon>Eukaryota</taxon>
        <taxon>Fungi</taxon>
        <taxon>Dikarya</taxon>
        <taxon>Ascomycota</taxon>
        <taxon>Pezizomycotina</taxon>
        <taxon>Sordariomycetes</taxon>
        <taxon>Hypocreomycetidae</taxon>
        <taxon>Hypocreales</taxon>
        <taxon>Nectriaceae</taxon>
        <taxon>Dactylonectria</taxon>
    </lineage>
</organism>
<comment type="caution">
    <text evidence="2">The sequence shown here is derived from an EMBL/GenBank/DDBJ whole genome shotgun (WGS) entry which is preliminary data.</text>
</comment>
<dbReference type="Proteomes" id="UP000717696">
    <property type="component" value="Unassembled WGS sequence"/>
</dbReference>
<evidence type="ECO:0000313" key="3">
    <source>
        <dbReference type="Proteomes" id="UP000717696"/>
    </source>
</evidence>
<sequence length="167" mass="18317">MGYLQLATSCALVLSPPNFWVFLTSYLHELSFASLADAELPAPNEVTALTLGGKTTGPRGVRMWVRDSILTPSAQGRNHTTRMSIKTVRNTHSQKNPDRQPHASLPSSIGNSTHPPGIEPHPSEPLGLPPGCDPGLASSRWRWSGWRCRTNSPKTTKRYDGEIHLDI</sequence>
<evidence type="ECO:0000256" key="1">
    <source>
        <dbReference type="SAM" id="MobiDB-lite"/>
    </source>
</evidence>
<gene>
    <name evidence="2" type="ORF">B0J13DRAFT_170568</name>
</gene>